<dbReference type="PANTHER" id="PTHR14503:SF4">
    <property type="entry name" value="LARGE RIBOSOMAL SUBUNIT PROTEIN BL34M"/>
    <property type="match status" value="1"/>
</dbReference>
<keyword evidence="3" id="KW-0687">Ribonucleoprotein</keyword>
<comment type="caution">
    <text evidence="5">The sequence shown here is derived from an EMBL/GenBank/DDBJ whole genome shotgun (WGS) entry which is preliminary data.</text>
</comment>
<evidence type="ECO:0000256" key="2">
    <source>
        <dbReference type="ARBA" id="ARBA00022980"/>
    </source>
</evidence>
<dbReference type="OrthoDB" id="431691at2759"/>
<proteinExistence type="inferred from homology"/>
<dbReference type="GO" id="GO:0005762">
    <property type="term" value="C:mitochondrial large ribosomal subunit"/>
    <property type="evidence" value="ECO:0007669"/>
    <property type="project" value="TreeGrafter"/>
</dbReference>
<organism evidence="5 6">
    <name type="scientific">Wallemia hederae</name>
    <dbReference type="NCBI Taxonomy" id="1540922"/>
    <lineage>
        <taxon>Eukaryota</taxon>
        <taxon>Fungi</taxon>
        <taxon>Dikarya</taxon>
        <taxon>Basidiomycota</taxon>
        <taxon>Wallemiomycotina</taxon>
        <taxon>Wallemiomycetes</taxon>
        <taxon>Wallemiales</taxon>
        <taxon>Wallemiaceae</taxon>
        <taxon>Wallemia</taxon>
    </lineage>
</organism>
<dbReference type="Gene3D" id="1.10.287.3980">
    <property type="match status" value="1"/>
</dbReference>
<evidence type="ECO:0000313" key="5">
    <source>
        <dbReference type="EMBL" id="TIA88660.1"/>
    </source>
</evidence>
<protein>
    <recommendedName>
        <fullName evidence="4">Large ribosomal subunit protein bL34m</fullName>
    </recommendedName>
</protein>
<accession>A0A4T0FKR7</accession>
<dbReference type="GO" id="GO:0006412">
    <property type="term" value="P:translation"/>
    <property type="evidence" value="ECO:0007669"/>
    <property type="project" value="InterPro"/>
</dbReference>
<gene>
    <name evidence="5" type="ORF">E3P99_02478</name>
</gene>
<dbReference type="NCBIfam" id="TIGR01030">
    <property type="entry name" value="rpmH_bact"/>
    <property type="match status" value="1"/>
</dbReference>
<dbReference type="InterPro" id="IPR000271">
    <property type="entry name" value="Ribosomal_bL34"/>
</dbReference>
<comment type="similarity">
    <text evidence="1">Belongs to the bacterial ribosomal protein bL34 family.</text>
</comment>
<dbReference type="FunFam" id="1.10.287.3980:FF:000001">
    <property type="entry name" value="Mitochondrial ribosomal protein L34"/>
    <property type="match status" value="1"/>
</dbReference>
<evidence type="ECO:0000256" key="3">
    <source>
        <dbReference type="ARBA" id="ARBA00023274"/>
    </source>
</evidence>
<name>A0A4T0FKR7_9BASI</name>
<dbReference type="GO" id="GO:0003735">
    <property type="term" value="F:structural constituent of ribosome"/>
    <property type="evidence" value="ECO:0007669"/>
    <property type="project" value="InterPro"/>
</dbReference>
<dbReference type="HAMAP" id="MF_00391">
    <property type="entry name" value="Ribosomal_bL34"/>
    <property type="match status" value="1"/>
</dbReference>
<dbReference type="Pfam" id="PF00468">
    <property type="entry name" value="Ribosomal_L34"/>
    <property type="match status" value="1"/>
</dbReference>
<evidence type="ECO:0000256" key="1">
    <source>
        <dbReference type="ARBA" id="ARBA00010111"/>
    </source>
</evidence>
<dbReference type="Proteomes" id="UP000310189">
    <property type="component" value="Unassembled WGS sequence"/>
</dbReference>
<dbReference type="PANTHER" id="PTHR14503">
    <property type="entry name" value="MITOCHONDRIAL RIBOSOMAL PROTEIN 34 FAMILY MEMBER"/>
    <property type="match status" value="1"/>
</dbReference>
<keyword evidence="6" id="KW-1185">Reference proteome</keyword>
<evidence type="ECO:0000313" key="6">
    <source>
        <dbReference type="Proteomes" id="UP000310189"/>
    </source>
</evidence>
<evidence type="ECO:0000256" key="4">
    <source>
        <dbReference type="ARBA" id="ARBA00035274"/>
    </source>
</evidence>
<dbReference type="AlphaFoldDB" id="A0A4T0FKR7"/>
<dbReference type="EMBL" id="SPNW01000035">
    <property type="protein sequence ID" value="TIA88660.1"/>
    <property type="molecule type" value="Genomic_DNA"/>
</dbReference>
<sequence>MASPATVFSPTLNALNQLRFASRGTDYQPSTRKRKRTFGFLARIRSRTGRKIIARRLKRGRKNMSH</sequence>
<reference evidence="5 6" key="1">
    <citation type="submission" date="2019-03" db="EMBL/GenBank/DDBJ databases">
        <title>Sequencing 23 genomes of Wallemia ichthyophaga.</title>
        <authorList>
            <person name="Gostincar C."/>
        </authorList>
    </citation>
    <scope>NUCLEOTIDE SEQUENCE [LARGE SCALE GENOMIC DNA]</scope>
    <source>
        <strain evidence="5 6">EXF-5753</strain>
    </source>
</reference>
<keyword evidence="2" id="KW-0689">Ribosomal protein</keyword>